<organism evidence="1 2">
    <name type="scientific">Vibrio parahaemolyticus</name>
    <dbReference type="NCBI Taxonomy" id="670"/>
    <lineage>
        <taxon>Bacteria</taxon>
        <taxon>Pseudomonadati</taxon>
        <taxon>Pseudomonadota</taxon>
        <taxon>Gammaproteobacteria</taxon>
        <taxon>Vibrionales</taxon>
        <taxon>Vibrionaceae</taxon>
        <taxon>Vibrio</taxon>
    </lineage>
</organism>
<evidence type="ECO:0000313" key="1">
    <source>
        <dbReference type="EMBL" id="KOY32043.1"/>
    </source>
</evidence>
<dbReference type="Proteomes" id="UP000037697">
    <property type="component" value="Unassembled WGS sequence"/>
</dbReference>
<dbReference type="AlphaFoldDB" id="A0AAW3IVH3"/>
<feature type="non-terminal residue" evidence="1">
    <location>
        <position position="1"/>
    </location>
</feature>
<dbReference type="EMBL" id="LIRS01000071">
    <property type="protein sequence ID" value="KOY32043.1"/>
    <property type="molecule type" value="Genomic_DNA"/>
</dbReference>
<sequence>IPISVVHKRAARLERIDVLKDSGNYANPALSGRVTFRYREHSGYTVGNGEYQFKIHFSGCSGNSVYVYTDGGLKAVGLITTSNFTPSTVDSFLTPGRTITPTVGQKAELLNSEGALCVLTIEESNVKLILNSTYPSM</sequence>
<reference evidence="1 2" key="1">
    <citation type="submission" date="2015-07" db="EMBL/GenBank/DDBJ databases">
        <title>Foodborne Vibrio parahaemolyticus Isolates.</title>
        <authorList>
            <person name="Ronholm J."/>
            <person name="Petronella N."/>
            <person name="Kenwell R."/>
            <person name="Banerjee S."/>
        </authorList>
    </citation>
    <scope>NUCLEOTIDE SEQUENCE [LARGE SCALE GENOMIC DNA]</scope>
    <source>
        <strain evidence="1 2">HS-06-05</strain>
    </source>
</reference>
<comment type="caution">
    <text evidence="1">The sequence shown here is derived from an EMBL/GenBank/DDBJ whole genome shotgun (WGS) entry which is preliminary data.</text>
</comment>
<gene>
    <name evidence="1" type="ORF">ACX05_12955</name>
</gene>
<name>A0AAW3IVH3_VIBPH</name>
<accession>A0AAW3IVH3</accession>
<evidence type="ECO:0000313" key="2">
    <source>
        <dbReference type="Proteomes" id="UP000037697"/>
    </source>
</evidence>
<proteinExistence type="predicted"/>
<protein>
    <submittedName>
        <fullName evidence="1">Uncharacterized protein</fullName>
    </submittedName>
</protein>